<gene>
    <name evidence="1" type="ORF">DFH08DRAFT_812884</name>
</gene>
<name>A0AAD7EMB9_9AGAR</name>
<dbReference type="EMBL" id="JARIHO010000029">
    <property type="protein sequence ID" value="KAJ7337561.1"/>
    <property type="molecule type" value="Genomic_DNA"/>
</dbReference>
<comment type="caution">
    <text evidence="1">The sequence shown here is derived from an EMBL/GenBank/DDBJ whole genome shotgun (WGS) entry which is preliminary data.</text>
</comment>
<protein>
    <submittedName>
        <fullName evidence="1">Uncharacterized protein</fullName>
    </submittedName>
</protein>
<sequence length="260" mass="28111">MYSTVRATATTAVAGWVASLFPRLASPRSTQAATSSSAAKLQHFCRLMVPQAATAPGPRQAPLEQRAVLLLSGDVVPWLCIPAAAAGFLNLLDTLVVPAASSPVSDGVSPFNVPGKQQQQALVHALPVHAVSPHGVKFATEQQQQQQAYPEPLYGSPHLTTSFVESLLYADSSSQQQQHTEEHAQEESDREQELAYLLFKFPTEKMHFASDLRSLIEMSAPSASALYDVEMSTFNSYASEFSVQFARASIHMSSSSIVVY</sequence>
<organism evidence="1 2">
    <name type="scientific">Mycena albidolilacea</name>
    <dbReference type="NCBI Taxonomy" id="1033008"/>
    <lineage>
        <taxon>Eukaryota</taxon>
        <taxon>Fungi</taxon>
        <taxon>Dikarya</taxon>
        <taxon>Basidiomycota</taxon>
        <taxon>Agaricomycotina</taxon>
        <taxon>Agaricomycetes</taxon>
        <taxon>Agaricomycetidae</taxon>
        <taxon>Agaricales</taxon>
        <taxon>Marasmiineae</taxon>
        <taxon>Mycenaceae</taxon>
        <taxon>Mycena</taxon>
    </lineage>
</organism>
<reference evidence="1" key="1">
    <citation type="submission" date="2023-03" db="EMBL/GenBank/DDBJ databases">
        <title>Massive genome expansion in bonnet fungi (Mycena s.s.) driven by repeated elements and novel gene families across ecological guilds.</title>
        <authorList>
            <consortium name="Lawrence Berkeley National Laboratory"/>
            <person name="Harder C.B."/>
            <person name="Miyauchi S."/>
            <person name="Viragh M."/>
            <person name="Kuo A."/>
            <person name="Thoen E."/>
            <person name="Andreopoulos B."/>
            <person name="Lu D."/>
            <person name="Skrede I."/>
            <person name="Drula E."/>
            <person name="Henrissat B."/>
            <person name="Morin E."/>
            <person name="Kohler A."/>
            <person name="Barry K."/>
            <person name="LaButti K."/>
            <person name="Morin E."/>
            <person name="Salamov A."/>
            <person name="Lipzen A."/>
            <person name="Mereny Z."/>
            <person name="Hegedus B."/>
            <person name="Baldrian P."/>
            <person name="Stursova M."/>
            <person name="Weitz H."/>
            <person name="Taylor A."/>
            <person name="Grigoriev I.V."/>
            <person name="Nagy L.G."/>
            <person name="Martin F."/>
            <person name="Kauserud H."/>
        </authorList>
    </citation>
    <scope>NUCLEOTIDE SEQUENCE</scope>
    <source>
        <strain evidence="1">CBHHK002</strain>
    </source>
</reference>
<dbReference type="Proteomes" id="UP001218218">
    <property type="component" value="Unassembled WGS sequence"/>
</dbReference>
<dbReference type="AlphaFoldDB" id="A0AAD7EMB9"/>
<evidence type="ECO:0000313" key="2">
    <source>
        <dbReference type="Proteomes" id="UP001218218"/>
    </source>
</evidence>
<proteinExistence type="predicted"/>
<accession>A0AAD7EMB9</accession>
<evidence type="ECO:0000313" key="1">
    <source>
        <dbReference type="EMBL" id="KAJ7337561.1"/>
    </source>
</evidence>
<keyword evidence="2" id="KW-1185">Reference proteome</keyword>